<sequence>MLIFLQKYNVVLMLIATGLSALATVIVAILSYINFKEFKNTRIDESRAYIVFYIEKTSNNIVHELIIKNFGKTAGKLIKINIEPKLDYSKCVTSLDLPLLTESQNIYLAPNQSISSAFDFRNYPDKNFKISLEYETLGKVFKESYDIDYSYRNTIVTASPSIKNTDDALKAIVESIQELTQRLR</sequence>
<dbReference type="RefSeq" id="WP_268051406.1">
    <property type="nucleotide sequence ID" value="NZ_JAPQES010000007.1"/>
</dbReference>
<name>A0ABT4CVE6_9CLOT</name>
<gene>
    <name evidence="2" type="ORF">OXH55_17460</name>
</gene>
<evidence type="ECO:0000313" key="3">
    <source>
        <dbReference type="Proteomes" id="UP001079657"/>
    </source>
</evidence>
<accession>A0ABT4CVE6</accession>
<evidence type="ECO:0000313" key="2">
    <source>
        <dbReference type="EMBL" id="MCY6372418.1"/>
    </source>
</evidence>
<feature type="transmembrane region" description="Helical" evidence="1">
    <location>
        <begin position="12"/>
        <end position="33"/>
    </location>
</feature>
<dbReference type="EMBL" id="JAPQES010000007">
    <property type="protein sequence ID" value="MCY6372418.1"/>
    <property type="molecule type" value="Genomic_DNA"/>
</dbReference>
<evidence type="ECO:0000256" key="1">
    <source>
        <dbReference type="SAM" id="Phobius"/>
    </source>
</evidence>
<keyword evidence="3" id="KW-1185">Reference proteome</keyword>
<reference evidence="2" key="1">
    <citation type="submission" date="2022-12" db="EMBL/GenBank/DDBJ databases">
        <authorList>
            <person name="Wang J."/>
        </authorList>
    </citation>
    <scope>NUCLEOTIDE SEQUENCE</scope>
    <source>
        <strain evidence="2">HY-42-06</strain>
    </source>
</reference>
<protein>
    <recommendedName>
        <fullName evidence="4">DUF4230 domain-containing protein</fullName>
    </recommendedName>
</protein>
<evidence type="ECO:0008006" key="4">
    <source>
        <dbReference type="Google" id="ProtNLM"/>
    </source>
</evidence>
<organism evidence="2 3">
    <name type="scientific">Clostridium ganghwense</name>
    <dbReference type="NCBI Taxonomy" id="312089"/>
    <lineage>
        <taxon>Bacteria</taxon>
        <taxon>Bacillati</taxon>
        <taxon>Bacillota</taxon>
        <taxon>Clostridia</taxon>
        <taxon>Eubacteriales</taxon>
        <taxon>Clostridiaceae</taxon>
        <taxon>Clostridium</taxon>
    </lineage>
</organism>
<keyword evidence="1" id="KW-1133">Transmembrane helix</keyword>
<proteinExistence type="predicted"/>
<keyword evidence="1" id="KW-0472">Membrane</keyword>
<keyword evidence="1" id="KW-0812">Transmembrane</keyword>
<dbReference type="Proteomes" id="UP001079657">
    <property type="component" value="Unassembled WGS sequence"/>
</dbReference>
<comment type="caution">
    <text evidence="2">The sequence shown here is derived from an EMBL/GenBank/DDBJ whole genome shotgun (WGS) entry which is preliminary data.</text>
</comment>